<dbReference type="PRINTS" id="PR00455">
    <property type="entry name" value="HTHTETR"/>
</dbReference>
<keyword evidence="3 5" id="KW-0238">DNA-binding</keyword>
<dbReference type="SUPFAM" id="SSF48498">
    <property type="entry name" value="Tetracyclin repressor-like, C-terminal domain"/>
    <property type="match status" value="1"/>
</dbReference>
<keyword evidence="1" id="KW-0678">Repressor</keyword>
<dbReference type="InterPro" id="IPR001647">
    <property type="entry name" value="HTH_TetR"/>
</dbReference>
<dbReference type="InterPro" id="IPR050109">
    <property type="entry name" value="HTH-type_TetR-like_transc_reg"/>
</dbReference>
<dbReference type="Pfam" id="PF13977">
    <property type="entry name" value="TetR_C_6"/>
    <property type="match status" value="1"/>
</dbReference>
<reference evidence="8" key="1">
    <citation type="journal article" date="2019" name="Int. J. Syst. Evol. Microbiol.">
        <title>The Global Catalogue of Microorganisms (GCM) 10K type strain sequencing project: providing services to taxonomists for standard genome sequencing and annotation.</title>
        <authorList>
            <consortium name="The Broad Institute Genomics Platform"/>
            <consortium name="The Broad Institute Genome Sequencing Center for Infectious Disease"/>
            <person name="Wu L."/>
            <person name="Ma J."/>
        </authorList>
    </citation>
    <scope>NUCLEOTIDE SEQUENCE [LARGE SCALE GENOMIC DNA]</scope>
    <source>
        <strain evidence="8">CCM 9147</strain>
    </source>
</reference>
<evidence type="ECO:0000256" key="2">
    <source>
        <dbReference type="ARBA" id="ARBA00023015"/>
    </source>
</evidence>
<protein>
    <submittedName>
        <fullName evidence="7">TetR/AcrR family transcriptional regulator</fullName>
    </submittedName>
</protein>
<dbReference type="InterPro" id="IPR036271">
    <property type="entry name" value="Tet_transcr_reg_TetR-rel_C_sf"/>
</dbReference>
<dbReference type="InterPro" id="IPR039538">
    <property type="entry name" value="BetI_C"/>
</dbReference>
<feature type="DNA-binding region" description="H-T-H motif" evidence="5">
    <location>
        <begin position="29"/>
        <end position="48"/>
    </location>
</feature>
<evidence type="ECO:0000256" key="3">
    <source>
        <dbReference type="ARBA" id="ARBA00023125"/>
    </source>
</evidence>
<dbReference type="RefSeq" id="WP_229522950.1">
    <property type="nucleotide sequence ID" value="NZ_JAFFQR010000011.1"/>
</dbReference>
<gene>
    <name evidence="7" type="ORF">ACFQ5D_17190</name>
</gene>
<sequence>MATPNRVTKEDLIASAQRCIQEKGLDKLTFKAVAQGAGVTQGTVYYHFKTKEQLMLEIVQSICTDSWQEVDTHQNTRNPEEAIVHVLERARDRCNEKSFHTLFFSLVVHSLQNPALRDQLNEMLERENSHAALLLARLFPAEKTSSSHSLKYRAVMANALVDGLALQALLNPNFPTEEVYSELITSALAIVSNPTDKDA</sequence>
<name>A0ABW4DEJ3_9BACL</name>
<dbReference type="PANTHER" id="PTHR30055:SF234">
    <property type="entry name" value="HTH-TYPE TRANSCRIPTIONAL REGULATOR BETI"/>
    <property type="match status" value="1"/>
</dbReference>
<keyword evidence="2" id="KW-0805">Transcription regulation</keyword>
<comment type="caution">
    <text evidence="7">The sequence shown here is derived from an EMBL/GenBank/DDBJ whole genome shotgun (WGS) entry which is preliminary data.</text>
</comment>
<evidence type="ECO:0000256" key="4">
    <source>
        <dbReference type="ARBA" id="ARBA00023163"/>
    </source>
</evidence>
<evidence type="ECO:0000259" key="6">
    <source>
        <dbReference type="PROSITE" id="PS50977"/>
    </source>
</evidence>
<dbReference type="EMBL" id="JBHTNZ010000027">
    <property type="protein sequence ID" value="MFD1463085.1"/>
    <property type="molecule type" value="Genomic_DNA"/>
</dbReference>
<organism evidence="7 8">
    <name type="scientific">Paenibacillus farraposensis</name>
    <dbReference type="NCBI Taxonomy" id="2807095"/>
    <lineage>
        <taxon>Bacteria</taxon>
        <taxon>Bacillati</taxon>
        <taxon>Bacillota</taxon>
        <taxon>Bacilli</taxon>
        <taxon>Bacillales</taxon>
        <taxon>Paenibacillaceae</taxon>
        <taxon>Paenibacillus</taxon>
    </lineage>
</organism>
<accession>A0ABW4DEJ3</accession>
<evidence type="ECO:0000256" key="1">
    <source>
        <dbReference type="ARBA" id="ARBA00022491"/>
    </source>
</evidence>
<dbReference type="Gene3D" id="1.10.357.10">
    <property type="entry name" value="Tetracycline Repressor, domain 2"/>
    <property type="match status" value="1"/>
</dbReference>
<dbReference type="PROSITE" id="PS50977">
    <property type="entry name" value="HTH_TETR_2"/>
    <property type="match status" value="1"/>
</dbReference>
<dbReference type="PANTHER" id="PTHR30055">
    <property type="entry name" value="HTH-TYPE TRANSCRIPTIONAL REGULATOR RUTR"/>
    <property type="match status" value="1"/>
</dbReference>
<keyword evidence="4" id="KW-0804">Transcription</keyword>
<feature type="domain" description="HTH tetR-type" evidence="6">
    <location>
        <begin position="6"/>
        <end position="66"/>
    </location>
</feature>
<proteinExistence type="predicted"/>
<evidence type="ECO:0000313" key="8">
    <source>
        <dbReference type="Proteomes" id="UP001597340"/>
    </source>
</evidence>
<dbReference type="Pfam" id="PF00440">
    <property type="entry name" value="TetR_N"/>
    <property type="match status" value="1"/>
</dbReference>
<dbReference type="Proteomes" id="UP001597340">
    <property type="component" value="Unassembled WGS sequence"/>
</dbReference>
<evidence type="ECO:0000256" key="5">
    <source>
        <dbReference type="PROSITE-ProRule" id="PRU00335"/>
    </source>
</evidence>
<keyword evidence="8" id="KW-1185">Reference proteome</keyword>
<dbReference type="InterPro" id="IPR009057">
    <property type="entry name" value="Homeodomain-like_sf"/>
</dbReference>
<dbReference type="SUPFAM" id="SSF46689">
    <property type="entry name" value="Homeodomain-like"/>
    <property type="match status" value="1"/>
</dbReference>
<evidence type="ECO:0000313" key="7">
    <source>
        <dbReference type="EMBL" id="MFD1463085.1"/>
    </source>
</evidence>